<evidence type="ECO:0000313" key="2">
    <source>
        <dbReference type="Proteomes" id="UP000712600"/>
    </source>
</evidence>
<dbReference type="Proteomes" id="UP000712600">
    <property type="component" value="Unassembled WGS sequence"/>
</dbReference>
<evidence type="ECO:0000313" key="1">
    <source>
        <dbReference type="EMBL" id="KAF3489455.1"/>
    </source>
</evidence>
<reference evidence="1" key="1">
    <citation type="submission" date="2019-12" db="EMBL/GenBank/DDBJ databases">
        <title>Genome sequencing and annotation of Brassica cretica.</title>
        <authorList>
            <person name="Studholme D.J."/>
            <person name="Sarris P."/>
        </authorList>
    </citation>
    <scope>NUCLEOTIDE SEQUENCE</scope>
    <source>
        <strain evidence="1">PFS-109/04</strain>
        <tissue evidence="1">Leaf</tissue>
    </source>
</reference>
<protein>
    <submittedName>
        <fullName evidence="1">Uncharacterized protein</fullName>
    </submittedName>
</protein>
<name>A0A8S9MZD2_BRACR</name>
<dbReference type="EMBL" id="QGKX02002183">
    <property type="protein sequence ID" value="KAF3489455.1"/>
    <property type="molecule type" value="Genomic_DNA"/>
</dbReference>
<accession>A0A8S9MZD2</accession>
<proteinExistence type="predicted"/>
<organism evidence="1 2">
    <name type="scientific">Brassica cretica</name>
    <name type="common">Mustard</name>
    <dbReference type="NCBI Taxonomy" id="69181"/>
    <lineage>
        <taxon>Eukaryota</taxon>
        <taxon>Viridiplantae</taxon>
        <taxon>Streptophyta</taxon>
        <taxon>Embryophyta</taxon>
        <taxon>Tracheophyta</taxon>
        <taxon>Spermatophyta</taxon>
        <taxon>Magnoliopsida</taxon>
        <taxon>eudicotyledons</taxon>
        <taxon>Gunneridae</taxon>
        <taxon>Pentapetalae</taxon>
        <taxon>rosids</taxon>
        <taxon>malvids</taxon>
        <taxon>Brassicales</taxon>
        <taxon>Brassicaceae</taxon>
        <taxon>Brassiceae</taxon>
        <taxon>Brassica</taxon>
    </lineage>
</organism>
<comment type="caution">
    <text evidence="1">The sequence shown here is derived from an EMBL/GenBank/DDBJ whole genome shotgun (WGS) entry which is preliminary data.</text>
</comment>
<sequence>MGVGNHLGLVLDMSKGGLEGPGRLVTAIDEWVQSVPLIKSMSRIDTEGMQWLRSNHHFSYIRKASRQGFLLHPETQRNPEKNRGMVGLNNPILVSSMSWEHTQMVRREGRGPESTFNGMNSLEGGCSVESGFMGVPWKG</sequence>
<gene>
    <name evidence="1" type="ORF">F2Q69_00057192</name>
</gene>
<dbReference type="AlphaFoldDB" id="A0A8S9MZD2"/>